<evidence type="ECO:0000313" key="2">
    <source>
        <dbReference type="EMBL" id="GIY42068.1"/>
    </source>
</evidence>
<organism evidence="2 3">
    <name type="scientific">Caerostris extrusa</name>
    <name type="common">Bark spider</name>
    <name type="synonym">Caerostris bankana</name>
    <dbReference type="NCBI Taxonomy" id="172846"/>
    <lineage>
        <taxon>Eukaryota</taxon>
        <taxon>Metazoa</taxon>
        <taxon>Ecdysozoa</taxon>
        <taxon>Arthropoda</taxon>
        <taxon>Chelicerata</taxon>
        <taxon>Arachnida</taxon>
        <taxon>Araneae</taxon>
        <taxon>Araneomorphae</taxon>
        <taxon>Entelegynae</taxon>
        <taxon>Araneoidea</taxon>
        <taxon>Araneidae</taxon>
        <taxon>Caerostris</taxon>
    </lineage>
</organism>
<name>A0AAV4T5T5_CAEEX</name>
<dbReference type="EMBL" id="BPLR01010795">
    <property type="protein sequence ID" value="GIY42068.1"/>
    <property type="molecule type" value="Genomic_DNA"/>
</dbReference>
<keyword evidence="1" id="KW-0732">Signal</keyword>
<evidence type="ECO:0008006" key="4">
    <source>
        <dbReference type="Google" id="ProtNLM"/>
    </source>
</evidence>
<reference evidence="2 3" key="1">
    <citation type="submission" date="2021-06" db="EMBL/GenBank/DDBJ databases">
        <title>Caerostris extrusa draft genome.</title>
        <authorList>
            <person name="Kono N."/>
            <person name="Arakawa K."/>
        </authorList>
    </citation>
    <scope>NUCLEOTIDE SEQUENCE [LARGE SCALE GENOMIC DNA]</scope>
</reference>
<gene>
    <name evidence="2" type="primary">X975_20056</name>
    <name evidence="2" type="ORF">CEXT_508661</name>
</gene>
<evidence type="ECO:0000313" key="3">
    <source>
        <dbReference type="Proteomes" id="UP001054945"/>
    </source>
</evidence>
<accession>A0AAV4T5T5</accession>
<keyword evidence="3" id="KW-1185">Reference proteome</keyword>
<evidence type="ECO:0000256" key="1">
    <source>
        <dbReference type="SAM" id="SignalP"/>
    </source>
</evidence>
<dbReference type="AlphaFoldDB" id="A0AAV4T5T5"/>
<sequence>MKIFQSNMILFTIILFSGYLGFVSANECKDNVVFFCLPEDTFPVAFPENEAEINHICPIFIQFTQCILDHIESCDSQESDESNHYKEDFENYYAVLVEICNEDSELHKTISENAMCLKSSLQNHNDSCFHKSEEVLAIYNLYTHPESSDTSKNDSNWEEYYCLFEAYDLACLADDALKEMWTCS</sequence>
<dbReference type="Proteomes" id="UP001054945">
    <property type="component" value="Unassembled WGS sequence"/>
</dbReference>
<comment type="caution">
    <text evidence="2">The sequence shown here is derived from an EMBL/GenBank/DDBJ whole genome shotgun (WGS) entry which is preliminary data.</text>
</comment>
<protein>
    <recommendedName>
        <fullName evidence="4">DUF19 domain-containing protein</fullName>
    </recommendedName>
</protein>
<proteinExistence type="predicted"/>
<feature type="chain" id="PRO_5043674635" description="DUF19 domain-containing protein" evidence="1">
    <location>
        <begin position="26"/>
        <end position="184"/>
    </location>
</feature>
<feature type="signal peptide" evidence="1">
    <location>
        <begin position="1"/>
        <end position="25"/>
    </location>
</feature>